<name>A0A2S8J700_RHOOP</name>
<dbReference type="EMBL" id="PUIO01000028">
    <property type="protein sequence ID" value="PQP22824.1"/>
    <property type="molecule type" value="Genomic_DNA"/>
</dbReference>
<evidence type="ECO:0000256" key="2">
    <source>
        <dbReference type="SAM" id="SignalP"/>
    </source>
</evidence>
<dbReference type="RefSeq" id="WP_105417755.1">
    <property type="nucleotide sequence ID" value="NZ_PUIO01000028.1"/>
</dbReference>
<keyword evidence="2" id="KW-0732">Signal</keyword>
<feature type="chain" id="PRO_5038419972" evidence="2">
    <location>
        <begin position="19"/>
        <end position="98"/>
    </location>
</feature>
<feature type="region of interest" description="Disordered" evidence="1">
    <location>
        <begin position="78"/>
        <end position="98"/>
    </location>
</feature>
<dbReference type="AlphaFoldDB" id="A0A2S8J700"/>
<evidence type="ECO:0000256" key="1">
    <source>
        <dbReference type="SAM" id="MobiDB-lite"/>
    </source>
</evidence>
<dbReference type="Proteomes" id="UP000239290">
    <property type="component" value="Unassembled WGS sequence"/>
</dbReference>
<gene>
    <name evidence="3" type="ORF">C5613_22465</name>
</gene>
<reference evidence="4" key="1">
    <citation type="submission" date="2018-02" db="EMBL/GenBank/DDBJ databases">
        <title>Draft genome sequencing of Rhodococcus opacus KU647198.</title>
        <authorList>
            <person name="Zheng B.-X."/>
        </authorList>
    </citation>
    <scope>NUCLEOTIDE SEQUENCE [LARGE SCALE GENOMIC DNA]</scope>
    <source>
        <strain evidence="4">04-OD7</strain>
    </source>
</reference>
<proteinExistence type="predicted"/>
<evidence type="ECO:0000313" key="3">
    <source>
        <dbReference type="EMBL" id="PQP22824.1"/>
    </source>
</evidence>
<comment type="caution">
    <text evidence="3">The sequence shown here is derived from an EMBL/GenBank/DDBJ whole genome shotgun (WGS) entry which is preliminary data.</text>
</comment>
<organism evidence="3 4">
    <name type="scientific">Rhodococcus opacus</name>
    <name type="common">Nocardia opaca</name>
    <dbReference type="NCBI Taxonomy" id="37919"/>
    <lineage>
        <taxon>Bacteria</taxon>
        <taxon>Bacillati</taxon>
        <taxon>Actinomycetota</taxon>
        <taxon>Actinomycetes</taxon>
        <taxon>Mycobacteriales</taxon>
        <taxon>Nocardiaceae</taxon>
        <taxon>Rhodococcus</taxon>
    </lineage>
</organism>
<feature type="signal peptide" evidence="2">
    <location>
        <begin position="1"/>
        <end position="18"/>
    </location>
</feature>
<protein>
    <submittedName>
        <fullName evidence="3">Uncharacterized protein</fullName>
    </submittedName>
</protein>
<evidence type="ECO:0000313" key="4">
    <source>
        <dbReference type="Proteomes" id="UP000239290"/>
    </source>
</evidence>
<sequence>MHRNIIRTSILGSTIAVAGFGSVAAAGADTVIQPGAERGAYCSVVADEGTVTDLNTPSQCIQARIAIHIDDRRAERLAQAERTRQDRADAHRADRADR</sequence>
<accession>A0A2S8J700</accession>